<dbReference type="RefSeq" id="WP_378249777.1">
    <property type="nucleotide sequence ID" value="NZ_JBHSKF010000013.1"/>
</dbReference>
<protein>
    <submittedName>
        <fullName evidence="1">Uncharacterized protein</fullName>
    </submittedName>
</protein>
<name>A0ABW0EU18_9PSEU</name>
<proteinExistence type="predicted"/>
<accession>A0ABW0EU18</accession>
<dbReference type="Proteomes" id="UP001596157">
    <property type="component" value="Unassembled WGS sequence"/>
</dbReference>
<comment type="caution">
    <text evidence="1">The sequence shown here is derived from an EMBL/GenBank/DDBJ whole genome shotgun (WGS) entry which is preliminary data.</text>
</comment>
<sequence length="79" mass="8715">MIERWESLQARLFHLGYLGEELEAVAACPDLGGWLYRQVADEAAKVARVAEAYADAYESAAAYYADAEAVVWWGSGDAR</sequence>
<reference evidence="2" key="1">
    <citation type="journal article" date="2019" name="Int. J. Syst. Evol. Microbiol.">
        <title>The Global Catalogue of Microorganisms (GCM) 10K type strain sequencing project: providing services to taxonomists for standard genome sequencing and annotation.</title>
        <authorList>
            <consortium name="The Broad Institute Genomics Platform"/>
            <consortium name="The Broad Institute Genome Sequencing Center for Infectious Disease"/>
            <person name="Wu L."/>
            <person name="Ma J."/>
        </authorList>
    </citation>
    <scope>NUCLEOTIDE SEQUENCE [LARGE SCALE GENOMIC DNA]</scope>
    <source>
        <strain evidence="2">CCUG 59778</strain>
    </source>
</reference>
<organism evidence="1 2">
    <name type="scientific">Actinokineospora guangxiensis</name>
    <dbReference type="NCBI Taxonomy" id="1490288"/>
    <lineage>
        <taxon>Bacteria</taxon>
        <taxon>Bacillati</taxon>
        <taxon>Actinomycetota</taxon>
        <taxon>Actinomycetes</taxon>
        <taxon>Pseudonocardiales</taxon>
        <taxon>Pseudonocardiaceae</taxon>
        <taxon>Actinokineospora</taxon>
    </lineage>
</organism>
<evidence type="ECO:0000313" key="2">
    <source>
        <dbReference type="Proteomes" id="UP001596157"/>
    </source>
</evidence>
<evidence type="ECO:0000313" key="1">
    <source>
        <dbReference type="EMBL" id="MFC5289908.1"/>
    </source>
</evidence>
<gene>
    <name evidence="1" type="ORF">ACFPM7_22870</name>
</gene>
<dbReference type="EMBL" id="JBHSKF010000013">
    <property type="protein sequence ID" value="MFC5289908.1"/>
    <property type="molecule type" value="Genomic_DNA"/>
</dbReference>
<keyword evidence="2" id="KW-1185">Reference proteome</keyword>